<evidence type="ECO:0000256" key="18">
    <source>
        <dbReference type="RuleBase" id="RU361177"/>
    </source>
</evidence>
<evidence type="ECO:0000256" key="16">
    <source>
        <dbReference type="ARBA" id="ARBA00048088"/>
    </source>
</evidence>
<protein>
    <recommendedName>
        <fullName evidence="18">Flavin-containing monooxygenase</fullName>
        <ecNumber evidence="18">1.-.-.-</ecNumber>
    </recommendedName>
</protein>
<dbReference type="SUPFAM" id="SSF51905">
    <property type="entry name" value="FAD/NAD(P)-binding domain"/>
    <property type="match status" value="3"/>
</dbReference>
<dbReference type="PIRSF" id="PIRSF000332">
    <property type="entry name" value="FMO"/>
    <property type="match status" value="1"/>
</dbReference>
<evidence type="ECO:0000256" key="11">
    <source>
        <dbReference type="ARBA" id="ARBA00023033"/>
    </source>
</evidence>
<evidence type="ECO:0000256" key="7">
    <source>
        <dbReference type="ARBA" id="ARBA00022827"/>
    </source>
</evidence>
<evidence type="ECO:0000256" key="5">
    <source>
        <dbReference type="ARBA" id="ARBA00022692"/>
    </source>
</evidence>
<dbReference type="GO" id="GO:0004499">
    <property type="term" value="F:N,N-dimethylaniline monooxygenase activity"/>
    <property type="evidence" value="ECO:0007669"/>
    <property type="project" value="InterPro"/>
</dbReference>
<evidence type="ECO:0000256" key="2">
    <source>
        <dbReference type="ARBA" id="ARBA00004389"/>
    </source>
</evidence>
<dbReference type="InterPro" id="IPR050346">
    <property type="entry name" value="FMO-like"/>
</dbReference>
<gene>
    <name evidence="19" type="ORF">OFUS_LOCUS6385</name>
</gene>
<name>A0A8S4NG41_OWEFU</name>
<comment type="catalytic activity">
    <reaction evidence="15">
        <text>hypotaurine + NADPH + O2 + H(+) = taurine + NADP(+) + H2O</text>
        <dbReference type="Rhea" id="RHEA:69819"/>
        <dbReference type="ChEBI" id="CHEBI:15377"/>
        <dbReference type="ChEBI" id="CHEBI:15378"/>
        <dbReference type="ChEBI" id="CHEBI:15379"/>
        <dbReference type="ChEBI" id="CHEBI:57783"/>
        <dbReference type="ChEBI" id="CHEBI:57853"/>
        <dbReference type="ChEBI" id="CHEBI:58349"/>
        <dbReference type="ChEBI" id="CHEBI:507393"/>
        <dbReference type="EC" id="1.14.13.8"/>
    </reaction>
    <physiologicalReaction direction="left-to-right" evidence="15">
        <dbReference type="Rhea" id="RHEA:69820"/>
    </physiologicalReaction>
</comment>
<evidence type="ECO:0000313" key="19">
    <source>
        <dbReference type="EMBL" id="CAH1779585.1"/>
    </source>
</evidence>
<dbReference type="FunFam" id="3.50.50.60:FF:000159">
    <property type="entry name" value="Dimethylaniline monooxygenase [N-oxide-forming]"/>
    <property type="match status" value="1"/>
</dbReference>
<comment type="caution">
    <text evidence="19">The sequence shown here is derived from an EMBL/GenBank/DDBJ whole genome shotgun (WGS) entry which is preliminary data.</text>
</comment>
<keyword evidence="10 18" id="KW-0560">Oxidoreductase</keyword>
<dbReference type="InterPro" id="IPR000960">
    <property type="entry name" value="Flavin_mOase"/>
</dbReference>
<reference evidence="19" key="1">
    <citation type="submission" date="2022-03" db="EMBL/GenBank/DDBJ databases">
        <authorList>
            <person name="Martin C."/>
        </authorList>
    </citation>
    <scope>NUCLEOTIDE SEQUENCE</scope>
</reference>
<dbReference type="InterPro" id="IPR036188">
    <property type="entry name" value="FAD/NAD-bd_sf"/>
</dbReference>
<accession>A0A8S4NG41</accession>
<comment type="catalytic activity">
    <reaction evidence="17">
        <text>N,N-dimethylaniline + NADPH + O2 + H(+) = N,N-dimethylaniline N-oxide + NADP(+) + H2O</text>
        <dbReference type="Rhea" id="RHEA:24468"/>
        <dbReference type="ChEBI" id="CHEBI:15377"/>
        <dbReference type="ChEBI" id="CHEBI:15378"/>
        <dbReference type="ChEBI" id="CHEBI:15379"/>
        <dbReference type="ChEBI" id="CHEBI:16269"/>
        <dbReference type="ChEBI" id="CHEBI:17735"/>
        <dbReference type="ChEBI" id="CHEBI:57783"/>
        <dbReference type="ChEBI" id="CHEBI:58349"/>
        <dbReference type="EC" id="1.14.13.8"/>
    </reaction>
    <physiologicalReaction direction="left-to-right" evidence="17">
        <dbReference type="Rhea" id="RHEA:24469"/>
    </physiologicalReaction>
</comment>
<dbReference type="EMBL" id="CAIIXF020000003">
    <property type="protein sequence ID" value="CAH1779585.1"/>
    <property type="molecule type" value="Genomic_DNA"/>
</dbReference>
<keyword evidence="5" id="KW-0812">Transmembrane</keyword>
<keyword evidence="7 18" id="KW-0274">FAD</keyword>
<comment type="cofactor">
    <cofactor evidence="1 18">
        <name>FAD</name>
        <dbReference type="ChEBI" id="CHEBI:57692"/>
    </cofactor>
</comment>
<dbReference type="PRINTS" id="PR00370">
    <property type="entry name" value="FMOXYGENASE"/>
</dbReference>
<evidence type="ECO:0000256" key="15">
    <source>
        <dbReference type="ARBA" id="ARBA00048041"/>
    </source>
</evidence>
<dbReference type="Gene3D" id="3.50.50.60">
    <property type="entry name" value="FAD/NAD(P)-binding domain"/>
    <property type="match status" value="1"/>
</dbReference>
<keyword evidence="12" id="KW-0472">Membrane</keyword>
<evidence type="ECO:0000256" key="12">
    <source>
        <dbReference type="ARBA" id="ARBA00023136"/>
    </source>
</evidence>
<evidence type="ECO:0000256" key="4">
    <source>
        <dbReference type="ARBA" id="ARBA00022630"/>
    </source>
</evidence>
<sequence>MEGNVQEVKRVAVIGAGCAGLVALKECLEGNLQVVCFEKNNKIGGLWNIKDGKKDKDYKGPTVYPSLVMNTCKETSTCSDHPVQDDWPNFLPWSLFLEYLESYANRFQLRQHIKLNEEIVEVSRLDTERPNGRGWKVVHKNTTTGSESTDTFDAVIVASGFFTEEYWPAYKGMDMFTGTFSHSGSFFTAEEYKDKDILVVGGSYSAGDVATEIAVLSRNMFVSATHGFWVLPRLLDGYPHEAAYSTRIVNDVISIEDLRASLEEKVIKHVDPFEYGFNPARRFLRQSHMFNDEIWRLKRDGKVQVVPGIKEFTEDSVIFSDGSTHHIDHVIFCTGYKTKCSFLKDMQHDSAIDLNLYKHMFPVGVPWADDTLAFVGFWDSLGVYLPCMELQSRFIVSVLKTHPRYKRPESVEKTWLNSKFRQNLSSLTFSSFSLVIETLSLYKLSQLSMNIGGIETC</sequence>
<evidence type="ECO:0000256" key="1">
    <source>
        <dbReference type="ARBA" id="ARBA00001974"/>
    </source>
</evidence>
<keyword evidence="11 18" id="KW-0503">Monooxygenase</keyword>
<dbReference type="GO" id="GO:0050661">
    <property type="term" value="F:NADP binding"/>
    <property type="evidence" value="ECO:0007669"/>
    <property type="project" value="InterPro"/>
</dbReference>
<keyword evidence="4 18" id="KW-0285">Flavoprotein</keyword>
<keyword evidence="20" id="KW-1185">Reference proteome</keyword>
<dbReference type="GO" id="GO:0050660">
    <property type="term" value="F:flavin adenine dinucleotide binding"/>
    <property type="evidence" value="ECO:0007669"/>
    <property type="project" value="InterPro"/>
</dbReference>
<dbReference type="GO" id="GO:0005789">
    <property type="term" value="C:endoplasmic reticulum membrane"/>
    <property type="evidence" value="ECO:0007669"/>
    <property type="project" value="UniProtKB-SubCell"/>
</dbReference>
<dbReference type="GO" id="GO:0034899">
    <property type="term" value="F:trimethylamine monooxygenase activity"/>
    <property type="evidence" value="ECO:0007669"/>
    <property type="project" value="UniProtKB-EC"/>
</dbReference>
<evidence type="ECO:0000256" key="8">
    <source>
        <dbReference type="ARBA" id="ARBA00022857"/>
    </source>
</evidence>
<keyword evidence="9" id="KW-1133">Transmembrane helix</keyword>
<dbReference type="AlphaFoldDB" id="A0A8S4NG41"/>
<dbReference type="Proteomes" id="UP000749559">
    <property type="component" value="Unassembled WGS sequence"/>
</dbReference>
<keyword evidence="6" id="KW-0256">Endoplasmic reticulum</keyword>
<comment type="similarity">
    <text evidence="3 18">Belongs to the FMO family.</text>
</comment>
<dbReference type="PANTHER" id="PTHR23023">
    <property type="entry name" value="DIMETHYLANILINE MONOOXYGENASE"/>
    <property type="match status" value="1"/>
</dbReference>
<evidence type="ECO:0000256" key="13">
    <source>
        <dbReference type="ARBA" id="ARBA00045957"/>
    </source>
</evidence>
<evidence type="ECO:0000256" key="10">
    <source>
        <dbReference type="ARBA" id="ARBA00023002"/>
    </source>
</evidence>
<proteinExistence type="inferred from homology"/>
<evidence type="ECO:0000256" key="6">
    <source>
        <dbReference type="ARBA" id="ARBA00022824"/>
    </source>
</evidence>
<dbReference type="InterPro" id="IPR020946">
    <property type="entry name" value="Flavin_mOase-like"/>
</dbReference>
<comment type="function">
    <text evidence="13">Broad spectrum monooxygenase that catalyzes the oxygenation of a wide variety of nitrogen- and sulfur-containing compounds including xenobiotics. Catalyzes the S-oxygenation of hypotaurine to produce taurine, an organic osmolyte involved in cell volume regulation as well as a variety of cytoprotective and developmental processes. In vitro, catalyzes the N-oxygenation of trimethylamine (TMA) to produce trimethylamine N-oxide (TMAO) and could therefore participate to the detoxification of this compound that is generated by the action of gut microbiota from dietary precursors such as choline, choline containing compounds, betaine or L-carnitine.</text>
</comment>
<evidence type="ECO:0000256" key="17">
    <source>
        <dbReference type="ARBA" id="ARBA00049443"/>
    </source>
</evidence>
<dbReference type="OrthoDB" id="6120869at2759"/>
<keyword evidence="8" id="KW-0521">NADP</keyword>
<comment type="catalytic activity">
    <reaction evidence="14">
        <text>hypotaurine + NADH + O2 + H(+) = taurine + NAD(+) + H2O</text>
        <dbReference type="Rhea" id="RHEA:74111"/>
        <dbReference type="ChEBI" id="CHEBI:15377"/>
        <dbReference type="ChEBI" id="CHEBI:15378"/>
        <dbReference type="ChEBI" id="CHEBI:15379"/>
        <dbReference type="ChEBI" id="CHEBI:57540"/>
        <dbReference type="ChEBI" id="CHEBI:57853"/>
        <dbReference type="ChEBI" id="CHEBI:57945"/>
        <dbReference type="ChEBI" id="CHEBI:507393"/>
        <dbReference type="EC" id="1.14.13.8"/>
    </reaction>
    <physiologicalReaction direction="left-to-right" evidence="14">
        <dbReference type="Rhea" id="RHEA:74112"/>
    </physiologicalReaction>
</comment>
<organism evidence="19 20">
    <name type="scientific">Owenia fusiformis</name>
    <name type="common">Polychaete worm</name>
    <dbReference type="NCBI Taxonomy" id="6347"/>
    <lineage>
        <taxon>Eukaryota</taxon>
        <taxon>Metazoa</taxon>
        <taxon>Spiralia</taxon>
        <taxon>Lophotrochozoa</taxon>
        <taxon>Annelida</taxon>
        <taxon>Polychaeta</taxon>
        <taxon>Sedentaria</taxon>
        <taxon>Canalipalpata</taxon>
        <taxon>Sabellida</taxon>
        <taxon>Oweniida</taxon>
        <taxon>Oweniidae</taxon>
        <taxon>Owenia</taxon>
    </lineage>
</organism>
<evidence type="ECO:0000256" key="14">
    <source>
        <dbReference type="ARBA" id="ARBA00047338"/>
    </source>
</evidence>
<evidence type="ECO:0000313" key="20">
    <source>
        <dbReference type="Proteomes" id="UP000749559"/>
    </source>
</evidence>
<evidence type="ECO:0000256" key="9">
    <source>
        <dbReference type="ARBA" id="ARBA00022989"/>
    </source>
</evidence>
<dbReference type="Pfam" id="PF00743">
    <property type="entry name" value="FMO-like"/>
    <property type="match status" value="1"/>
</dbReference>
<dbReference type="EC" id="1.-.-.-" evidence="18"/>
<comment type="subcellular location">
    <subcellularLocation>
        <location evidence="2">Endoplasmic reticulum membrane</location>
        <topology evidence="2">Single-pass membrane protein</topology>
    </subcellularLocation>
</comment>
<evidence type="ECO:0000256" key="3">
    <source>
        <dbReference type="ARBA" id="ARBA00009183"/>
    </source>
</evidence>
<comment type="catalytic activity">
    <reaction evidence="16">
        <text>trimethylamine + NADPH + O2 = trimethylamine N-oxide + NADP(+) + H2O</text>
        <dbReference type="Rhea" id="RHEA:31979"/>
        <dbReference type="ChEBI" id="CHEBI:15377"/>
        <dbReference type="ChEBI" id="CHEBI:15379"/>
        <dbReference type="ChEBI" id="CHEBI:15724"/>
        <dbReference type="ChEBI" id="CHEBI:57783"/>
        <dbReference type="ChEBI" id="CHEBI:58349"/>
        <dbReference type="ChEBI" id="CHEBI:58389"/>
        <dbReference type="EC" id="1.14.13.148"/>
    </reaction>
    <physiologicalReaction direction="left-to-right" evidence="16">
        <dbReference type="Rhea" id="RHEA:31980"/>
    </physiologicalReaction>
</comment>